<dbReference type="Gene3D" id="3.30.40.10">
    <property type="entry name" value="Zinc/RING finger domain, C3HC4 (zinc finger)"/>
    <property type="match status" value="1"/>
</dbReference>
<dbReference type="GO" id="GO:0000724">
    <property type="term" value="P:double-strand break repair via homologous recombination"/>
    <property type="evidence" value="ECO:0007669"/>
    <property type="project" value="TreeGrafter"/>
</dbReference>
<dbReference type="GO" id="GO:0061630">
    <property type="term" value="F:ubiquitin protein ligase activity"/>
    <property type="evidence" value="ECO:0007669"/>
    <property type="project" value="UniProtKB-EC"/>
</dbReference>
<dbReference type="GeneID" id="54417968"/>
<dbReference type="OrthoDB" id="185455at2759"/>
<reference evidence="20" key="2">
    <citation type="submission" date="2020-04" db="EMBL/GenBank/DDBJ databases">
        <authorList>
            <consortium name="NCBI Genome Project"/>
        </authorList>
    </citation>
    <scope>NUCLEOTIDE SEQUENCE</scope>
    <source>
        <strain evidence="20">CBS 781.70</strain>
    </source>
</reference>
<dbReference type="EC" id="2.3.2.27" evidence="4 15"/>
<evidence type="ECO:0000256" key="10">
    <source>
        <dbReference type="ARBA" id="ARBA00022786"/>
    </source>
</evidence>
<keyword evidence="10 15" id="KW-0833">Ubl conjugation pathway</keyword>
<keyword evidence="6 15" id="KW-0808">Transferase</keyword>
<dbReference type="Gene3D" id="1.10.10.10">
    <property type="entry name" value="Winged helix-like DNA-binding domain superfamily/Winged helix DNA-binding domain"/>
    <property type="match status" value="1"/>
</dbReference>
<protein>
    <recommendedName>
        <fullName evidence="5 15">Non-structural maintenance of chromosomes element 1 homolog</fullName>
        <ecNumber evidence="4 15">2.3.2.27</ecNumber>
    </recommendedName>
</protein>
<reference evidence="20" key="3">
    <citation type="submission" date="2025-04" db="UniProtKB">
        <authorList>
            <consortium name="RefSeq"/>
        </authorList>
    </citation>
    <scope>IDENTIFICATION</scope>
    <source>
        <strain evidence="20">CBS 781.70</strain>
    </source>
</reference>
<dbReference type="AlphaFoldDB" id="A0A6G1GA20"/>
<keyword evidence="19" id="KW-1185">Reference proteome</keyword>
<keyword evidence="11 15" id="KW-0862">Zinc</keyword>
<comment type="subunit">
    <text evidence="15">Component of the Smc5-Smc6 complex.</text>
</comment>
<dbReference type="InterPro" id="IPR013083">
    <property type="entry name" value="Znf_RING/FYVE/PHD"/>
</dbReference>
<dbReference type="Gene3D" id="3.90.1150.220">
    <property type="match status" value="1"/>
</dbReference>
<feature type="region of interest" description="Disordered" evidence="16">
    <location>
        <begin position="157"/>
        <end position="197"/>
    </location>
</feature>
<evidence type="ECO:0000313" key="20">
    <source>
        <dbReference type="RefSeq" id="XP_033536391.1"/>
    </source>
</evidence>
<dbReference type="InterPro" id="IPR014857">
    <property type="entry name" value="Nse1_RING_C4HC3-type"/>
</dbReference>
<organism evidence="18">
    <name type="scientific">Eremomyces bilateralis CBS 781.70</name>
    <dbReference type="NCBI Taxonomy" id="1392243"/>
    <lineage>
        <taxon>Eukaryota</taxon>
        <taxon>Fungi</taxon>
        <taxon>Dikarya</taxon>
        <taxon>Ascomycota</taxon>
        <taxon>Pezizomycotina</taxon>
        <taxon>Dothideomycetes</taxon>
        <taxon>Dothideomycetes incertae sedis</taxon>
        <taxon>Eremomycetales</taxon>
        <taxon>Eremomycetaceae</taxon>
        <taxon>Eremomyces</taxon>
    </lineage>
</organism>
<evidence type="ECO:0000256" key="5">
    <source>
        <dbReference type="ARBA" id="ARBA00019422"/>
    </source>
</evidence>
<evidence type="ECO:0000256" key="8">
    <source>
        <dbReference type="ARBA" id="ARBA00022763"/>
    </source>
</evidence>
<evidence type="ECO:0000256" key="13">
    <source>
        <dbReference type="ARBA" id="ARBA00023204"/>
    </source>
</evidence>
<evidence type="ECO:0000259" key="17">
    <source>
        <dbReference type="Pfam" id="PF08746"/>
    </source>
</evidence>
<dbReference type="GO" id="GO:0030915">
    <property type="term" value="C:Smc5-Smc6 complex"/>
    <property type="evidence" value="ECO:0007669"/>
    <property type="project" value="UniProtKB-UniRule"/>
</dbReference>
<dbReference type="GO" id="GO:0008270">
    <property type="term" value="F:zinc ion binding"/>
    <property type="evidence" value="ECO:0007669"/>
    <property type="project" value="UniProtKB-KW"/>
</dbReference>
<comment type="subcellular location">
    <subcellularLocation>
        <location evidence="2 15">Nucleus</location>
    </subcellularLocation>
</comment>
<evidence type="ECO:0000256" key="9">
    <source>
        <dbReference type="ARBA" id="ARBA00022771"/>
    </source>
</evidence>
<comment type="catalytic activity">
    <reaction evidence="1 15">
        <text>S-ubiquitinyl-[E2 ubiquitin-conjugating enzyme]-L-cysteine + [acceptor protein]-L-lysine = [E2 ubiquitin-conjugating enzyme]-L-cysteine + N(6)-ubiquitinyl-[acceptor protein]-L-lysine.</text>
        <dbReference type="EC" id="2.3.2.27"/>
    </reaction>
</comment>
<sequence>MVTMSDDYGDVDRGYDNSHKAFLQAFLARSVMTLDEAKPILAKILSAHDDRETLPDDITATDIQSYIATVNAAISPLDYEIRHTHRQTASPTTNHPTSTQQPSPRTLIYALVNTVSDLSTQLATTHSPDDIAFVKRVLDDMFEKNNTPKRETMAVKGIDALRNRRPPNAPETQAQTPRRSEGGEGAMTQMANGGSGGTALTVDRAEKVLQGLVEEGWFEKSRAGFLSLSPRALMELRGWLYDTYNEAVEGEEEGERWVRIKDCEGCKDIVTIGQRCANPDCLVRFHNFCAQGFFRNGAAKNCPRCQTEWTGQDFVGQEAAKGMAAQRRQRGQRVGRGQASAEAVESETE</sequence>
<dbReference type="PANTHER" id="PTHR20973:SF0">
    <property type="entry name" value="NON-STRUCTURAL MAINTENANCE OF CHROMOSOMES ELEMENT 1 HOMOLOG"/>
    <property type="match status" value="1"/>
</dbReference>
<evidence type="ECO:0000256" key="11">
    <source>
        <dbReference type="ARBA" id="ARBA00022833"/>
    </source>
</evidence>
<comment type="function">
    <text evidence="15">Acts in a DNA repair pathway for removal of UV-induced DNA damage that is distinct from classical nucleotide excision repair and in repair of ionizing radiation damage. Functions in homologous recombination repair of DNA double strand breaks and in recovery of stalled replication forks.</text>
</comment>
<keyword evidence="13 15" id="KW-0234">DNA repair</keyword>
<keyword evidence="14 15" id="KW-0539">Nucleus</keyword>
<proteinExistence type="inferred from homology"/>
<dbReference type="InterPro" id="IPR011513">
    <property type="entry name" value="Nse1"/>
</dbReference>
<dbReference type="PANTHER" id="PTHR20973">
    <property type="entry name" value="NON-SMC ELEMENT 1-RELATED"/>
    <property type="match status" value="1"/>
</dbReference>
<evidence type="ECO:0000256" key="3">
    <source>
        <dbReference type="ARBA" id="ARBA00010258"/>
    </source>
</evidence>
<dbReference type="Proteomes" id="UP000504638">
    <property type="component" value="Unplaced"/>
</dbReference>
<keyword evidence="7 15" id="KW-0479">Metal-binding</keyword>
<evidence type="ECO:0000256" key="12">
    <source>
        <dbReference type="ARBA" id="ARBA00023172"/>
    </source>
</evidence>
<keyword evidence="9 15" id="KW-0863">Zinc-finger</keyword>
<feature type="region of interest" description="Disordered" evidence="16">
    <location>
        <begin position="320"/>
        <end position="349"/>
    </location>
</feature>
<dbReference type="RefSeq" id="XP_033536391.1">
    <property type="nucleotide sequence ID" value="XM_033677398.1"/>
</dbReference>
<evidence type="ECO:0000313" key="19">
    <source>
        <dbReference type="Proteomes" id="UP000504638"/>
    </source>
</evidence>
<evidence type="ECO:0000256" key="2">
    <source>
        <dbReference type="ARBA" id="ARBA00004123"/>
    </source>
</evidence>
<evidence type="ECO:0000256" key="16">
    <source>
        <dbReference type="SAM" id="MobiDB-lite"/>
    </source>
</evidence>
<reference evidence="18 20" key="1">
    <citation type="submission" date="2020-01" db="EMBL/GenBank/DDBJ databases">
        <authorList>
            <consortium name="DOE Joint Genome Institute"/>
            <person name="Haridas S."/>
            <person name="Albert R."/>
            <person name="Binder M."/>
            <person name="Bloem J."/>
            <person name="Labutti K."/>
            <person name="Salamov A."/>
            <person name="Andreopoulos B."/>
            <person name="Baker S.E."/>
            <person name="Barry K."/>
            <person name="Bills G."/>
            <person name="Bluhm B.H."/>
            <person name="Cannon C."/>
            <person name="Castanera R."/>
            <person name="Culley D.E."/>
            <person name="Daum C."/>
            <person name="Ezra D."/>
            <person name="Gonzalez J.B."/>
            <person name="Henrissat B."/>
            <person name="Kuo A."/>
            <person name="Liang C."/>
            <person name="Lipzen A."/>
            <person name="Lutzoni F."/>
            <person name="Magnuson J."/>
            <person name="Mondo S."/>
            <person name="Nolan M."/>
            <person name="Ohm R."/>
            <person name="Pangilinan J."/>
            <person name="Park H.-J."/>
            <person name="Ramirez L."/>
            <person name="Alfaro M."/>
            <person name="Sun H."/>
            <person name="Tritt A."/>
            <person name="Yoshinaga Y."/>
            <person name="Zwiers L.-H."/>
            <person name="Turgeon B.G."/>
            <person name="Goodwin S.B."/>
            <person name="Spatafora J.W."/>
            <person name="Crous P.W."/>
            <person name="Grigoriev I.V."/>
        </authorList>
    </citation>
    <scope>NUCLEOTIDE SEQUENCE</scope>
    <source>
        <strain evidence="18 20">CBS 781.70</strain>
    </source>
</reference>
<evidence type="ECO:0000313" key="18">
    <source>
        <dbReference type="EMBL" id="KAF1814760.1"/>
    </source>
</evidence>
<dbReference type="EMBL" id="ML975152">
    <property type="protein sequence ID" value="KAF1814760.1"/>
    <property type="molecule type" value="Genomic_DNA"/>
</dbReference>
<dbReference type="InterPro" id="IPR036388">
    <property type="entry name" value="WH-like_DNA-bd_sf"/>
</dbReference>
<comment type="similarity">
    <text evidence="3 15">Belongs to the NSE1 family.</text>
</comment>
<feature type="domain" description="Non-structural maintenance of chromosomes element 1 RING C4HC3-type" evidence="17">
    <location>
        <begin position="263"/>
        <end position="305"/>
    </location>
</feature>
<evidence type="ECO:0000256" key="6">
    <source>
        <dbReference type="ARBA" id="ARBA00022679"/>
    </source>
</evidence>
<dbReference type="Pfam" id="PF07574">
    <property type="entry name" value="SMC_Nse1"/>
    <property type="match status" value="1"/>
</dbReference>
<keyword evidence="12 15" id="KW-0233">DNA recombination</keyword>
<evidence type="ECO:0000256" key="14">
    <source>
        <dbReference type="ARBA" id="ARBA00023242"/>
    </source>
</evidence>
<dbReference type="CDD" id="cd16493">
    <property type="entry name" value="RING-CH-C4HC3_NSE1"/>
    <property type="match status" value="1"/>
</dbReference>
<name>A0A6G1GA20_9PEZI</name>
<evidence type="ECO:0000256" key="7">
    <source>
        <dbReference type="ARBA" id="ARBA00022723"/>
    </source>
</evidence>
<dbReference type="Pfam" id="PF08746">
    <property type="entry name" value="zf-RING-like"/>
    <property type="match status" value="1"/>
</dbReference>
<accession>A0A6G1GA20</accession>
<dbReference type="GO" id="GO:0005634">
    <property type="term" value="C:nucleus"/>
    <property type="evidence" value="ECO:0007669"/>
    <property type="project" value="UniProtKB-SubCell"/>
</dbReference>
<evidence type="ECO:0000256" key="4">
    <source>
        <dbReference type="ARBA" id="ARBA00012483"/>
    </source>
</evidence>
<evidence type="ECO:0000256" key="1">
    <source>
        <dbReference type="ARBA" id="ARBA00000900"/>
    </source>
</evidence>
<keyword evidence="8 15" id="KW-0227">DNA damage</keyword>
<evidence type="ECO:0000256" key="15">
    <source>
        <dbReference type="RuleBase" id="RU368018"/>
    </source>
</evidence>
<dbReference type="SUPFAM" id="SSF57850">
    <property type="entry name" value="RING/U-box"/>
    <property type="match status" value="1"/>
</dbReference>
<gene>
    <name evidence="18 20" type="ORF">P152DRAFT_430699</name>
</gene>